<dbReference type="PANTHER" id="PTHR43401:SF2">
    <property type="entry name" value="L-THREONINE 3-DEHYDROGENASE"/>
    <property type="match status" value="1"/>
</dbReference>
<dbReference type="Pfam" id="PF08240">
    <property type="entry name" value="ADH_N"/>
    <property type="match status" value="1"/>
</dbReference>
<keyword evidence="2 4" id="KW-0862">Zinc</keyword>
<keyword evidence="8" id="KW-1185">Reference proteome</keyword>
<feature type="domain" description="Enoyl reductase (ER)" evidence="6">
    <location>
        <begin position="7"/>
        <end position="343"/>
    </location>
</feature>
<evidence type="ECO:0000256" key="3">
    <source>
        <dbReference type="ARBA" id="ARBA00023002"/>
    </source>
</evidence>
<dbReference type="PANTHER" id="PTHR43401">
    <property type="entry name" value="L-THREONINE 3-DEHYDROGENASE"/>
    <property type="match status" value="1"/>
</dbReference>
<gene>
    <name evidence="7" type="ORF">H8705_09540</name>
</gene>
<dbReference type="SUPFAM" id="SSF50129">
    <property type="entry name" value="GroES-like"/>
    <property type="match status" value="1"/>
</dbReference>
<dbReference type="InterPro" id="IPR020843">
    <property type="entry name" value="ER"/>
</dbReference>
<keyword evidence="3" id="KW-0560">Oxidoreductase</keyword>
<name>A0A926ER06_9FIRM</name>
<organism evidence="7 8">
    <name type="scientific">Youxingia wuxianensis</name>
    <dbReference type="NCBI Taxonomy" id="2763678"/>
    <lineage>
        <taxon>Bacteria</taxon>
        <taxon>Bacillati</taxon>
        <taxon>Bacillota</taxon>
        <taxon>Clostridia</taxon>
        <taxon>Eubacteriales</taxon>
        <taxon>Oscillospiraceae</taxon>
        <taxon>Youxingia</taxon>
    </lineage>
</organism>
<evidence type="ECO:0000256" key="1">
    <source>
        <dbReference type="ARBA" id="ARBA00022723"/>
    </source>
</evidence>
<feature type="transmembrane region" description="Helical" evidence="5">
    <location>
        <begin position="165"/>
        <end position="186"/>
    </location>
</feature>
<proteinExistence type="inferred from homology"/>
<dbReference type="AlphaFoldDB" id="A0A926ER06"/>
<evidence type="ECO:0000259" key="6">
    <source>
        <dbReference type="SMART" id="SM00829"/>
    </source>
</evidence>
<dbReference type="GO" id="GO:0008270">
    <property type="term" value="F:zinc ion binding"/>
    <property type="evidence" value="ECO:0007669"/>
    <property type="project" value="InterPro"/>
</dbReference>
<dbReference type="SUPFAM" id="SSF51735">
    <property type="entry name" value="NAD(P)-binding Rossmann-fold domains"/>
    <property type="match status" value="1"/>
</dbReference>
<dbReference type="Gene3D" id="3.90.180.10">
    <property type="entry name" value="Medium-chain alcohol dehydrogenases, catalytic domain"/>
    <property type="match status" value="1"/>
</dbReference>
<dbReference type="SMART" id="SM00829">
    <property type="entry name" value="PKS_ER"/>
    <property type="match status" value="1"/>
</dbReference>
<dbReference type="Proteomes" id="UP000623678">
    <property type="component" value="Unassembled WGS sequence"/>
</dbReference>
<dbReference type="InterPro" id="IPR050129">
    <property type="entry name" value="Zn_alcohol_dh"/>
</dbReference>
<dbReference type="RefSeq" id="WP_262395540.1">
    <property type="nucleotide sequence ID" value="NZ_JACRTD010000006.1"/>
</dbReference>
<dbReference type="EMBL" id="JACRTD010000006">
    <property type="protein sequence ID" value="MBC8585827.1"/>
    <property type="molecule type" value="Genomic_DNA"/>
</dbReference>
<comment type="similarity">
    <text evidence="4">Belongs to the zinc-containing alcohol dehydrogenase family.</text>
</comment>
<dbReference type="InterPro" id="IPR002328">
    <property type="entry name" value="ADH_Zn_CS"/>
</dbReference>
<dbReference type="Gene3D" id="3.40.50.720">
    <property type="entry name" value="NAD(P)-binding Rossmann-like Domain"/>
    <property type="match status" value="1"/>
</dbReference>
<comment type="cofactor">
    <cofactor evidence="4">
        <name>Zn(2+)</name>
        <dbReference type="ChEBI" id="CHEBI:29105"/>
    </cofactor>
</comment>
<keyword evidence="5" id="KW-0812">Transmembrane</keyword>
<evidence type="ECO:0000313" key="7">
    <source>
        <dbReference type="EMBL" id="MBC8585827.1"/>
    </source>
</evidence>
<protein>
    <submittedName>
        <fullName evidence="7">Alcohol dehydrogenase catalytic domain-containing protein</fullName>
    </submittedName>
</protein>
<dbReference type="Pfam" id="PF00107">
    <property type="entry name" value="ADH_zinc_N"/>
    <property type="match status" value="1"/>
</dbReference>
<dbReference type="GO" id="GO:0016491">
    <property type="term" value="F:oxidoreductase activity"/>
    <property type="evidence" value="ECO:0007669"/>
    <property type="project" value="UniProtKB-KW"/>
</dbReference>
<keyword evidence="5" id="KW-1133">Transmembrane helix</keyword>
<evidence type="ECO:0000256" key="5">
    <source>
        <dbReference type="SAM" id="Phobius"/>
    </source>
</evidence>
<keyword evidence="1 4" id="KW-0479">Metal-binding</keyword>
<comment type="caution">
    <text evidence="7">The sequence shown here is derived from an EMBL/GenBank/DDBJ whole genome shotgun (WGS) entry which is preliminary data.</text>
</comment>
<evidence type="ECO:0000256" key="4">
    <source>
        <dbReference type="RuleBase" id="RU361277"/>
    </source>
</evidence>
<evidence type="ECO:0000313" key="8">
    <source>
        <dbReference type="Proteomes" id="UP000623678"/>
    </source>
</evidence>
<dbReference type="PROSITE" id="PS00059">
    <property type="entry name" value="ADH_ZINC"/>
    <property type="match status" value="1"/>
</dbReference>
<accession>A0A926ER06</accession>
<keyword evidence="5" id="KW-0472">Membrane</keyword>
<dbReference type="InterPro" id="IPR011032">
    <property type="entry name" value="GroES-like_sf"/>
</dbReference>
<dbReference type="InterPro" id="IPR013154">
    <property type="entry name" value="ADH-like_N"/>
</dbReference>
<sequence length="346" mass="37529">MKALLATNIGEVSMQEIPTPECGDDDVLIKVEYAGICGSDMHIYHGTHPFRKPPVILGHELSGVIIRKGVKVDSLNIGDEVTAMPVVSCGECIWCKKDMPVHCAKLRVPGTSGWVGTFVEYFNIPARWVYKKPDNIDLKTAVLAEPLSVAIHALRKFQGNEKENLLIIGVGAIGSLAVVAAKAMGFGRIMVSDVSEFNLDLALKSGADRAVNVLRESLEDAVVETFGMEPFGKDKASAVLVTADHENVLLDAVHCLGIEKRVVTISTITTPRPFVVTDLTEKLGRISGSASFGREDFELALRLMGENAEVFASIVSHVFPKEKAQEAFEIIDQKKEGISKAVIKMS</sequence>
<evidence type="ECO:0000256" key="2">
    <source>
        <dbReference type="ARBA" id="ARBA00022833"/>
    </source>
</evidence>
<dbReference type="InterPro" id="IPR036291">
    <property type="entry name" value="NAD(P)-bd_dom_sf"/>
</dbReference>
<reference evidence="7" key="1">
    <citation type="submission" date="2020-08" db="EMBL/GenBank/DDBJ databases">
        <title>Genome public.</title>
        <authorList>
            <person name="Liu C."/>
            <person name="Sun Q."/>
        </authorList>
    </citation>
    <scope>NUCLEOTIDE SEQUENCE</scope>
    <source>
        <strain evidence="7">NSJ-64</strain>
    </source>
</reference>
<dbReference type="InterPro" id="IPR013149">
    <property type="entry name" value="ADH-like_C"/>
</dbReference>